<keyword evidence="4" id="KW-1185">Reference proteome</keyword>
<dbReference type="InterPro" id="IPR017996">
    <property type="entry name" value="MRJP/yellow-related"/>
</dbReference>
<dbReference type="Gene3D" id="2.120.10.30">
    <property type="entry name" value="TolB, C-terminal domain"/>
    <property type="match status" value="1"/>
</dbReference>
<evidence type="ECO:0000313" key="3">
    <source>
        <dbReference type="EMBL" id="MBB4097957.1"/>
    </source>
</evidence>
<dbReference type="SUPFAM" id="SSF101898">
    <property type="entry name" value="NHL repeat"/>
    <property type="match status" value="1"/>
</dbReference>
<proteinExistence type="predicted"/>
<comment type="subcellular location">
    <subcellularLocation>
        <location evidence="1">Secreted</location>
    </subcellularLocation>
</comment>
<dbReference type="Proteomes" id="UP000557392">
    <property type="component" value="Unassembled WGS sequence"/>
</dbReference>
<name>A0A7W6NVY3_9SPHN</name>
<dbReference type="PANTHER" id="PTHR10009">
    <property type="entry name" value="PROTEIN YELLOW-RELATED"/>
    <property type="match status" value="1"/>
</dbReference>
<organism evidence="3 4">
    <name type="scientific">Sphingomonas kyeonggiensis</name>
    <dbReference type="NCBI Taxonomy" id="1268553"/>
    <lineage>
        <taxon>Bacteria</taxon>
        <taxon>Pseudomonadati</taxon>
        <taxon>Pseudomonadota</taxon>
        <taxon>Alphaproteobacteria</taxon>
        <taxon>Sphingomonadales</taxon>
        <taxon>Sphingomonadaceae</taxon>
        <taxon>Sphingomonas</taxon>
    </lineage>
</organism>
<gene>
    <name evidence="3" type="ORF">GGR46_001490</name>
</gene>
<dbReference type="GO" id="GO:0005576">
    <property type="term" value="C:extracellular region"/>
    <property type="evidence" value="ECO:0007669"/>
    <property type="project" value="UniProtKB-SubCell"/>
</dbReference>
<protein>
    <submittedName>
        <fullName evidence="3">Sugar lactone lactonase YvrE</fullName>
    </submittedName>
</protein>
<keyword evidence="2" id="KW-0964">Secreted</keyword>
<dbReference type="InterPro" id="IPR011042">
    <property type="entry name" value="6-blade_b-propeller_TolB-like"/>
</dbReference>
<dbReference type="PANTHER" id="PTHR10009:SF18">
    <property type="entry name" value="PROTEIN YELLOW-LIKE PROTEIN"/>
    <property type="match status" value="1"/>
</dbReference>
<dbReference type="RefSeq" id="WP_221262576.1">
    <property type="nucleotide sequence ID" value="NZ_JACIEH010000001.1"/>
</dbReference>
<dbReference type="EMBL" id="JACIEH010000001">
    <property type="protein sequence ID" value="MBB4097957.1"/>
    <property type="molecule type" value="Genomic_DNA"/>
</dbReference>
<evidence type="ECO:0000313" key="4">
    <source>
        <dbReference type="Proteomes" id="UP000557392"/>
    </source>
</evidence>
<accession>A0A7W6NVY3</accession>
<sequence>MTLVSGGAAAQQTQDTALIEVAQSQSMIWNAVVEEGASIFVAGPRWAGGTGPQLARIVDGRPVSFPDDSWNSWKPGEDPSHKFVNINALHRDPEGRIWAVDTGAPEFGGDPIPGAAKLVVIDPAQGKVLRIVRLPANVAQKGSYVDDIRFNGTHAYLTDAGKPGLIVLDLVTGQTRRVLDGAPSTVAGPERNIVVDGKVLNGPDGRALRVHSDPLEVTPDGQWLLFGPLEGPWSRVPTRVLDDPALRPDAVAAAVEPFADLPPMGGSVMDADGNLYFSSLADHSIRKRTPAGVVSVIIQDPRLHWVDAMFITKDGRLLMPAAQLDRVGLFNGGRSWVQWPVSLFALDLHAHSEN</sequence>
<reference evidence="3 4" key="1">
    <citation type="submission" date="2020-08" db="EMBL/GenBank/DDBJ databases">
        <title>Genomic Encyclopedia of Type Strains, Phase IV (KMG-IV): sequencing the most valuable type-strain genomes for metagenomic binning, comparative biology and taxonomic classification.</title>
        <authorList>
            <person name="Goeker M."/>
        </authorList>
    </citation>
    <scope>NUCLEOTIDE SEQUENCE [LARGE SCALE GENOMIC DNA]</scope>
    <source>
        <strain evidence="3 4">DSM 101806</strain>
    </source>
</reference>
<evidence type="ECO:0000256" key="1">
    <source>
        <dbReference type="ARBA" id="ARBA00004613"/>
    </source>
</evidence>
<comment type="caution">
    <text evidence="3">The sequence shown here is derived from an EMBL/GenBank/DDBJ whole genome shotgun (WGS) entry which is preliminary data.</text>
</comment>
<evidence type="ECO:0000256" key="2">
    <source>
        <dbReference type="ARBA" id="ARBA00022525"/>
    </source>
</evidence>
<dbReference type="AlphaFoldDB" id="A0A7W6NVY3"/>
<dbReference type="Pfam" id="PF03022">
    <property type="entry name" value="MRJP"/>
    <property type="match status" value="1"/>
</dbReference>